<dbReference type="InterPro" id="IPR038608">
    <property type="entry name" value="Csm1/Pcs1_C_sf"/>
</dbReference>
<dbReference type="PANTHER" id="PTHR28006:SF1">
    <property type="entry name" value="MONOPOLIN COMPLEX SUBUNIT CSM1"/>
    <property type="match status" value="1"/>
</dbReference>
<protein>
    <recommendedName>
        <fullName evidence="3">Monopolin complex subunit Csm1/Pcs1 C-terminal domain-containing protein</fullName>
    </recommendedName>
</protein>
<feature type="compositionally biased region" description="Acidic residues" evidence="2">
    <location>
        <begin position="138"/>
        <end position="147"/>
    </location>
</feature>
<gene>
    <name evidence="4" type="ORF">DNG_07753</name>
</gene>
<evidence type="ECO:0000313" key="5">
    <source>
        <dbReference type="Proteomes" id="UP001187682"/>
    </source>
</evidence>
<dbReference type="Gene3D" id="1.10.287.1490">
    <property type="match status" value="1"/>
</dbReference>
<feature type="region of interest" description="Disordered" evidence="2">
    <location>
        <begin position="29"/>
        <end position="67"/>
    </location>
</feature>
<evidence type="ECO:0000259" key="3">
    <source>
        <dbReference type="Pfam" id="PF12539"/>
    </source>
</evidence>
<feature type="coiled-coil region" evidence="1">
    <location>
        <begin position="239"/>
        <end position="330"/>
    </location>
</feature>
<sequence length="489" mass="53760">MPAAKPRAALMRMVDSDLEDESSVFSVADKPKAAATPIMPAKKPRGRPAGTTNKVTKPAQKSASLRTSGRLGAVAIAEIQESPEVLSKDCSQQNVQGRRKGANDIVPDTAEKRKPTRGRPRGKKAVVESVDIGHKEEEGEGEEEEDTIAMGIESPEPAPRPKGRLGRNPKSAKTEIPATQLPEDMDVDEEEYDELDELPSRSSTESARAPVTRGTVPSSVKSQRTVDVDAGDPSLRRRLGELTKKYEALESRYRQLQEVGTKEAERNFDRFKKQADERAQTSKELISNLKAELAAQTSLAKENPKLEKRIEHQEATISSLQEKITELTTSLSGSRAENKTLSTRLAASRSAEVSLAKIPGSAVKANGQCMRNGLNSEVIQTAQMKEDLYSDLTGLIVRGVKVHDKEDVFDCLQTGRNGTLHFKLSIETDITGDGFEEAQVTYQPQLDPSRDRALVDMLPDYLAEDITFPRPHAAKFYSRVTKALMEQVE</sequence>
<name>A0AAE8SXR5_9PEZI</name>
<dbReference type="GO" id="GO:0005730">
    <property type="term" value="C:nucleolus"/>
    <property type="evidence" value="ECO:0007669"/>
    <property type="project" value="TreeGrafter"/>
</dbReference>
<dbReference type="Proteomes" id="UP001187682">
    <property type="component" value="Unassembled WGS sequence"/>
</dbReference>
<feature type="compositionally biased region" description="Polar residues" evidence="2">
    <location>
        <begin position="215"/>
        <end position="225"/>
    </location>
</feature>
<dbReference type="Pfam" id="PF12539">
    <property type="entry name" value="Csm1"/>
    <property type="match status" value="1"/>
</dbReference>
<comment type="caution">
    <text evidence="4">The sequence shown here is derived from an EMBL/GenBank/DDBJ whole genome shotgun (WGS) entry which is preliminary data.</text>
</comment>
<feature type="compositionally biased region" description="Polar residues" evidence="2">
    <location>
        <begin position="50"/>
        <end position="67"/>
    </location>
</feature>
<accession>A0AAE8SXR5</accession>
<dbReference type="InterPro" id="IPR020981">
    <property type="entry name" value="Csm1/Pcs1_C"/>
</dbReference>
<dbReference type="GO" id="GO:0045144">
    <property type="term" value="P:meiotic sister chromatid segregation"/>
    <property type="evidence" value="ECO:0007669"/>
    <property type="project" value="TreeGrafter"/>
</dbReference>
<proteinExistence type="predicted"/>
<feature type="domain" description="Monopolin complex subunit Csm1/Pcs1 C-terminal" evidence="3">
    <location>
        <begin position="383"/>
        <end position="470"/>
    </location>
</feature>
<dbReference type="GO" id="GO:0072686">
    <property type="term" value="C:mitotic spindle"/>
    <property type="evidence" value="ECO:0007669"/>
    <property type="project" value="TreeGrafter"/>
</dbReference>
<feature type="compositionally biased region" description="Acidic residues" evidence="2">
    <location>
        <begin position="183"/>
        <end position="197"/>
    </location>
</feature>
<evidence type="ECO:0000256" key="2">
    <source>
        <dbReference type="SAM" id="MobiDB-lite"/>
    </source>
</evidence>
<dbReference type="CDD" id="cd23787">
    <property type="entry name" value="RWD_CSM1"/>
    <property type="match status" value="1"/>
</dbReference>
<feature type="region of interest" description="Disordered" evidence="2">
    <location>
        <begin position="85"/>
        <end position="225"/>
    </location>
</feature>
<dbReference type="AlphaFoldDB" id="A0AAE8SXR5"/>
<dbReference type="GO" id="GO:0034506">
    <property type="term" value="C:chromosome, centromeric core domain"/>
    <property type="evidence" value="ECO:0007669"/>
    <property type="project" value="TreeGrafter"/>
</dbReference>
<feature type="compositionally biased region" description="Basic residues" evidence="2">
    <location>
        <begin position="114"/>
        <end position="124"/>
    </location>
</feature>
<dbReference type="GO" id="GO:0033551">
    <property type="term" value="C:monopolin complex"/>
    <property type="evidence" value="ECO:0007669"/>
    <property type="project" value="InterPro"/>
</dbReference>
<dbReference type="InterPro" id="IPR040349">
    <property type="entry name" value="Csm1/Pcs1"/>
</dbReference>
<dbReference type="PANTHER" id="PTHR28006">
    <property type="entry name" value="MONOPOLIN COMPLEX SUBUNIT CSM1"/>
    <property type="match status" value="1"/>
</dbReference>
<dbReference type="EMBL" id="ONZQ02000011">
    <property type="protein sequence ID" value="SPO05068.1"/>
    <property type="molecule type" value="Genomic_DNA"/>
</dbReference>
<reference evidence="4" key="1">
    <citation type="submission" date="2018-03" db="EMBL/GenBank/DDBJ databases">
        <authorList>
            <person name="Guldener U."/>
        </authorList>
    </citation>
    <scope>NUCLEOTIDE SEQUENCE</scope>
</reference>
<keyword evidence="5" id="KW-1185">Reference proteome</keyword>
<evidence type="ECO:0000313" key="4">
    <source>
        <dbReference type="EMBL" id="SPO05068.1"/>
    </source>
</evidence>
<organism evidence="4 5">
    <name type="scientific">Cephalotrichum gorgonifer</name>
    <dbReference type="NCBI Taxonomy" id="2041049"/>
    <lineage>
        <taxon>Eukaryota</taxon>
        <taxon>Fungi</taxon>
        <taxon>Dikarya</taxon>
        <taxon>Ascomycota</taxon>
        <taxon>Pezizomycotina</taxon>
        <taxon>Sordariomycetes</taxon>
        <taxon>Hypocreomycetidae</taxon>
        <taxon>Microascales</taxon>
        <taxon>Microascaceae</taxon>
        <taxon>Cephalotrichum</taxon>
    </lineage>
</organism>
<dbReference type="GO" id="GO:1990644">
    <property type="term" value="F:microtubule site clamp"/>
    <property type="evidence" value="ECO:0007669"/>
    <property type="project" value="TreeGrafter"/>
</dbReference>
<dbReference type="GO" id="GO:0051315">
    <property type="term" value="P:attachment of mitotic spindle microtubules to kinetochore"/>
    <property type="evidence" value="ECO:0007669"/>
    <property type="project" value="TreeGrafter"/>
</dbReference>
<dbReference type="FunFam" id="3.90.1150.80:FF:000001">
    <property type="entry name" value="Chromosome segregation protein (Pcs1)"/>
    <property type="match status" value="1"/>
</dbReference>
<keyword evidence="1" id="KW-0175">Coiled coil</keyword>
<evidence type="ECO:0000256" key="1">
    <source>
        <dbReference type="SAM" id="Coils"/>
    </source>
</evidence>
<dbReference type="Gene3D" id="3.90.1150.80">
    <property type="match status" value="1"/>
</dbReference>